<reference evidence="8" key="1">
    <citation type="submission" date="2015-01" db="EMBL/GenBank/DDBJ databases">
        <authorList>
            <person name="Paterson Steve"/>
        </authorList>
    </citation>
    <scope>NUCLEOTIDE SEQUENCE [LARGE SCALE GENOMIC DNA]</scope>
    <source>
        <strain evidence="8">OBR1</strain>
    </source>
</reference>
<keyword evidence="2" id="KW-1003">Cell membrane</keyword>
<dbReference type="Pfam" id="PF01810">
    <property type="entry name" value="LysE"/>
    <property type="match status" value="1"/>
</dbReference>
<evidence type="ECO:0000256" key="4">
    <source>
        <dbReference type="ARBA" id="ARBA00022970"/>
    </source>
</evidence>
<evidence type="ECO:0000256" key="3">
    <source>
        <dbReference type="ARBA" id="ARBA00022692"/>
    </source>
</evidence>
<evidence type="ECO:0000313" key="7">
    <source>
        <dbReference type="EMBL" id="CPR15743.1"/>
    </source>
</evidence>
<dbReference type="AlphaFoldDB" id="A0A0G4JTM8"/>
<protein>
    <submittedName>
        <fullName evidence="7">Transporter, LysE family</fullName>
    </submittedName>
</protein>
<organism evidence="7 8">
    <name type="scientific">Brenneria goodwinii</name>
    <dbReference type="NCBI Taxonomy" id="1109412"/>
    <lineage>
        <taxon>Bacteria</taxon>
        <taxon>Pseudomonadati</taxon>
        <taxon>Pseudomonadota</taxon>
        <taxon>Gammaproteobacteria</taxon>
        <taxon>Enterobacterales</taxon>
        <taxon>Pectobacteriaceae</taxon>
        <taxon>Brenneria</taxon>
    </lineage>
</organism>
<proteinExistence type="predicted"/>
<dbReference type="OrthoDB" id="5638726at2"/>
<dbReference type="PANTHER" id="PTHR30086:SF20">
    <property type="entry name" value="ARGININE EXPORTER PROTEIN ARGO-RELATED"/>
    <property type="match status" value="1"/>
</dbReference>
<keyword evidence="5" id="KW-1133">Transmembrane helix</keyword>
<dbReference type="EMBL" id="CGIG01000001">
    <property type="protein sequence ID" value="CPR15743.1"/>
    <property type="molecule type" value="Genomic_DNA"/>
</dbReference>
<keyword evidence="8" id="KW-1185">Reference proteome</keyword>
<dbReference type="GeneID" id="70908929"/>
<dbReference type="PANTHER" id="PTHR30086">
    <property type="entry name" value="ARGININE EXPORTER PROTEIN ARGO"/>
    <property type="match status" value="1"/>
</dbReference>
<evidence type="ECO:0000313" key="8">
    <source>
        <dbReference type="Proteomes" id="UP000044377"/>
    </source>
</evidence>
<accession>A0A0G4JTM8</accession>
<keyword evidence="3" id="KW-0812">Transmembrane</keyword>
<comment type="subcellular location">
    <subcellularLocation>
        <location evidence="1">Cell membrane</location>
        <topology evidence="1">Multi-pass membrane protein</topology>
    </subcellularLocation>
</comment>
<evidence type="ECO:0000256" key="5">
    <source>
        <dbReference type="ARBA" id="ARBA00022989"/>
    </source>
</evidence>
<keyword evidence="4" id="KW-0813">Transport</keyword>
<evidence type="ECO:0000256" key="2">
    <source>
        <dbReference type="ARBA" id="ARBA00022475"/>
    </source>
</evidence>
<dbReference type="GO" id="GO:0005886">
    <property type="term" value="C:plasma membrane"/>
    <property type="evidence" value="ECO:0007669"/>
    <property type="project" value="UniProtKB-SubCell"/>
</dbReference>
<gene>
    <name evidence="7" type="ORF">BN1221_01691c</name>
</gene>
<keyword evidence="4" id="KW-0029">Amino-acid transport</keyword>
<evidence type="ECO:0000256" key="6">
    <source>
        <dbReference type="ARBA" id="ARBA00023136"/>
    </source>
</evidence>
<dbReference type="STRING" id="1109412.BN1221_01691c"/>
<name>A0A0G4JTM8_9GAMM</name>
<dbReference type="KEGG" id="bgj:AWC36_19095"/>
<dbReference type="RefSeq" id="WP_048636934.1">
    <property type="nucleotide sequence ID" value="NZ_CGIG01000001.1"/>
</dbReference>
<evidence type="ECO:0000256" key="1">
    <source>
        <dbReference type="ARBA" id="ARBA00004651"/>
    </source>
</evidence>
<dbReference type="GO" id="GO:0015171">
    <property type="term" value="F:amino acid transmembrane transporter activity"/>
    <property type="evidence" value="ECO:0007669"/>
    <property type="project" value="TreeGrafter"/>
</dbReference>
<dbReference type="Proteomes" id="UP000044377">
    <property type="component" value="Unassembled WGS sequence"/>
</dbReference>
<sequence length="216" mass="23730">MIDLLHIARAFVLGLSLIVAIGAQNIYIIKTGLQNKNVFLAATIAASCDCALIILGTFSMSALMTVVPDLVIIAKWIGVLFLIYYGLLSLMNAFSKHPKGWEAVLSDVSQSEKARYLKQRSVVIPALAFSLLNPHVYLDTFFILGNIGSRQSEETRLSFIIGASAASYIWFYATGYAAYRVSRFFANPLMVRGLDFVVAIAMFVIAYGLSRLNAMP</sequence>
<keyword evidence="6" id="KW-0472">Membrane</keyword>
<dbReference type="InterPro" id="IPR001123">
    <property type="entry name" value="LeuE-type"/>
</dbReference>